<gene>
    <name evidence="2" type="ORF">Lalb_Chr01g0017941</name>
</gene>
<dbReference type="Proteomes" id="UP000447434">
    <property type="component" value="Chromosome 1"/>
</dbReference>
<feature type="domain" description="F-box" evidence="1">
    <location>
        <begin position="26"/>
        <end position="64"/>
    </location>
</feature>
<protein>
    <submittedName>
        <fullName evidence="2">Putative F-box domain-containing protein</fullName>
    </submittedName>
</protein>
<accession>A0A6A4R6U9</accession>
<dbReference type="OrthoDB" id="671172at2759"/>
<comment type="caution">
    <text evidence="2">The sequence shown here is derived from an EMBL/GenBank/DDBJ whole genome shotgun (WGS) entry which is preliminary data.</text>
</comment>
<name>A0A6A4R6U9_LUPAL</name>
<dbReference type="InterPro" id="IPR045283">
    <property type="entry name" value="AT3G44326-like"/>
</dbReference>
<dbReference type="PANTHER" id="PTHR33736">
    <property type="entry name" value="F-BOX PROTEIN-RELATED"/>
    <property type="match status" value="1"/>
</dbReference>
<dbReference type="SUPFAM" id="SSF81383">
    <property type="entry name" value="F-box domain"/>
    <property type="match status" value="1"/>
</dbReference>
<organism evidence="2 3">
    <name type="scientific">Lupinus albus</name>
    <name type="common">White lupine</name>
    <name type="synonym">Lupinus termis</name>
    <dbReference type="NCBI Taxonomy" id="3870"/>
    <lineage>
        <taxon>Eukaryota</taxon>
        <taxon>Viridiplantae</taxon>
        <taxon>Streptophyta</taxon>
        <taxon>Embryophyta</taxon>
        <taxon>Tracheophyta</taxon>
        <taxon>Spermatophyta</taxon>
        <taxon>Magnoliopsida</taxon>
        <taxon>eudicotyledons</taxon>
        <taxon>Gunneridae</taxon>
        <taxon>Pentapetalae</taxon>
        <taxon>rosids</taxon>
        <taxon>fabids</taxon>
        <taxon>Fabales</taxon>
        <taxon>Fabaceae</taxon>
        <taxon>Papilionoideae</taxon>
        <taxon>50 kb inversion clade</taxon>
        <taxon>genistoids sensu lato</taxon>
        <taxon>core genistoids</taxon>
        <taxon>Genisteae</taxon>
        <taxon>Lupinus</taxon>
    </lineage>
</organism>
<dbReference type="InterPro" id="IPR001810">
    <property type="entry name" value="F-box_dom"/>
</dbReference>
<evidence type="ECO:0000313" key="3">
    <source>
        <dbReference type="Proteomes" id="UP000447434"/>
    </source>
</evidence>
<dbReference type="AlphaFoldDB" id="A0A6A4R6U9"/>
<reference evidence="3" key="1">
    <citation type="journal article" date="2020" name="Nat. Commun.">
        <title>Genome sequence of the cluster root forming white lupin.</title>
        <authorList>
            <person name="Hufnagel B."/>
            <person name="Marques A."/>
            <person name="Soriano A."/>
            <person name="Marques L."/>
            <person name="Divol F."/>
            <person name="Doumas P."/>
            <person name="Sallet E."/>
            <person name="Mancinotti D."/>
            <person name="Carrere S."/>
            <person name="Marande W."/>
            <person name="Arribat S."/>
            <person name="Keller J."/>
            <person name="Huneau C."/>
            <person name="Blein T."/>
            <person name="Aime D."/>
            <person name="Laguerre M."/>
            <person name="Taylor J."/>
            <person name="Schubert V."/>
            <person name="Nelson M."/>
            <person name="Geu-Flores F."/>
            <person name="Crespi M."/>
            <person name="Gallardo-Guerrero K."/>
            <person name="Delaux P.-M."/>
            <person name="Salse J."/>
            <person name="Berges H."/>
            <person name="Guyot R."/>
            <person name="Gouzy J."/>
            <person name="Peret B."/>
        </authorList>
    </citation>
    <scope>NUCLEOTIDE SEQUENCE [LARGE SCALE GENOMIC DNA]</scope>
    <source>
        <strain evidence="3">cv. Amiga</strain>
    </source>
</reference>
<dbReference type="PANTHER" id="PTHR33736:SF13">
    <property type="entry name" value="OS11G0155100 PROTEIN"/>
    <property type="match status" value="1"/>
</dbReference>
<sequence>MELTSYKTTENSGGTTTISAVHQDIILTHILTRLDGPSLASAATTSSQLHALSSHDHLWSNICYSTWPSINTPRVKNVISTFPHGYRSFFSDSFATASTAQNPSSYPDRTSELISSVDLFLREQSILSKVVETETVTGWFRCWPFRVDLLDPKDSVQTTINYPIGDDTCKLIGEDLRLSWIVIDPTRRRAVNLSSRSPVSVRRHWLTGEMEVLFTTVVDTAVCIMTVMCGRGGGRMQVREVSMHMEDMDGKQLNGRDSLGILKIVLEGKRGRLKKEGREEYVEFEKKKKERKEKKMRREKRLDMLCLVLVTVSFAAFSSLFLF</sequence>
<evidence type="ECO:0000313" key="2">
    <source>
        <dbReference type="EMBL" id="KAE9621739.1"/>
    </source>
</evidence>
<dbReference type="InterPro" id="IPR036047">
    <property type="entry name" value="F-box-like_dom_sf"/>
</dbReference>
<dbReference type="EMBL" id="WOCE01000001">
    <property type="protein sequence ID" value="KAE9621739.1"/>
    <property type="molecule type" value="Genomic_DNA"/>
</dbReference>
<proteinExistence type="predicted"/>
<dbReference type="Gene3D" id="1.20.1280.50">
    <property type="match status" value="1"/>
</dbReference>
<evidence type="ECO:0000259" key="1">
    <source>
        <dbReference type="Pfam" id="PF12937"/>
    </source>
</evidence>
<keyword evidence="3" id="KW-1185">Reference proteome</keyword>
<dbReference type="Pfam" id="PF12937">
    <property type="entry name" value="F-box-like"/>
    <property type="match status" value="1"/>
</dbReference>